<name>A0A4U1FFK6_MONMO</name>
<accession>A0A4U1FFK6</accession>
<feature type="region of interest" description="Disordered" evidence="1">
    <location>
        <begin position="499"/>
        <end position="536"/>
    </location>
</feature>
<feature type="non-terminal residue" evidence="2">
    <location>
        <position position="558"/>
    </location>
</feature>
<sequence length="558" mass="58838">VEGGRLFKVRQKEASAWEPGGLDPGREWNGVGAAASAVPPAPARPPGLSAPSPRAPSSLAPAAPAAASSLSPPPLPLASPPPLPPSPPPLLPPPLSPPPPPQPPPTSPPPPFPPGHPGPCRVPERRRLRCGPLDPEPAEPELGGQTDTLMHIFLAPSAMPLLPPAGAGQGSRNRPGSTRGPKDTGCSIQPLGVAAVRTLPVSRYREAALCASQATREARTSVEGRSLGRRGDPGRVSACAQRRLVGPKVRPRFRQDPAKPLAAGGASTAPASAPDAGAHSAPAHAGPGSSLRPPSNPASGKAVLGSDRLHIRINLESKWGATIMLSLPLSRLQPMTHLGWKVGNDGVSGWEKLLVEGGTQSRYHEDQERYCDKSEVTQKDRGELDPAVWRKEFVPTGHLGVTEVPGMWSRPRVFAGVSVQKVELSQDGVGIGKVLTLMPRAGLADNLTDLLLGSSFAAPSVEVTFLLGIVTSLVSFSFRILSTAPHVATAKRAELAGTSPFTYQHPYHSQLPGEGERRPGKGNEQEIHPRPAQPSRWQTAVWRLAMVHQPQTPKEKER</sequence>
<evidence type="ECO:0000313" key="3">
    <source>
        <dbReference type="Proteomes" id="UP000308365"/>
    </source>
</evidence>
<comment type="caution">
    <text evidence="2">The sequence shown here is derived from an EMBL/GenBank/DDBJ whole genome shotgun (WGS) entry which is preliminary data.</text>
</comment>
<dbReference type="EMBL" id="RWIC01000156">
    <property type="protein sequence ID" value="TKC48555.1"/>
    <property type="molecule type" value="Genomic_DNA"/>
</dbReference>
<feature type="non-terminal residue" evidence="2">
    <location>
        <position position="1"/>
    </location>
</feature>
<feature type="region of interest" description="Disordered" evidence="1">
    <location>
        <begin position="1"/>
        <end position="187"/>
    </location>
</feature>
<gene>
    <name evidence="2" type="ORF">EI555_016236</name>
</gene>
<feature type="compositionally biased region" description="Low complexity" evidence="1">
    <location>
        <begin position="46"/>
        <end position="70"/>
    </location>
</feature>
<feature type="compositionally biased region" description="Basic and acidic residues" evidence="1">
    <location>
        <begin position="514"/>
        <end position="529"/>
    </location>
</feature>
<reference evidence="3" key="1">
    <citation type="journal article" date="2019" name="IScience">
        <title>Narwhal Genome Reveals Long-Term Low Genetic Diversity despite Current Large Abundance Size.</title>
        <authorList>
            <person name="Westbury M.V."/>
            <person name="Petersen B."/>
            <person name="Garde E."/>
            <person name="Heide-Jorgensen M.P."/>
            <person name="Lorenzen E.D."/>
        </authorList>
    </citation>
    <scope>NUCLEOTIDE SEQUENCE [LARGE SCALE GENOMIC DNA]</scope>
</reference>
<feature type="compositionally biased region" description="Low complexity" evidence="1">
    <location>
        <begin position="154"/>
        <end position="166"/>
    </location>
</feature>
<feature type="region of interest" description="Disordered" evidence="1">
    <location>
        <begin position="212"/>
        <end position="303"/>
    </location>
</feature>
<proteinExistence type="predicted"/>
<dbReference type="Proteomes" id="UP000308365">
    <property type="component" value="Unassembled WGS sequence"/>
</dbReference>
<evidence type="ECO:0000256" key="1">
    <source>
        <dbReference type="SAM" id="MobiDB-lite"/>
    </source>
</evidence>
<dbReference type="PRINTS" id="PR01217">
    <property type="entry name" value="PRICHEXTENSN"/>
</dbReference>
<evidence type="ECO:0000313" key="2">
    <source>
        <dbReference type="EMBL" id="TKC48555.1"/>
    </source>
</evidence>
<protein>
    <submittedName>
        <fullName evidence="2">Uncharacterized protein</fullName>
    </submittedName>
</protein>
<dbReference type="AlphaFoldDB" id="A0A4U1FFK6"/>
<feature type="compositionally biased region" description="Low complexity" evidence="1">
    <location>
        <begin position="260"/>
        <end position="290"/>
    </location>
</feature>
<feature type="compositionally biased region" description="Pro residues" evidence="1">
    <location>
        <begin position="71"/>
        <end position="117"/>
    </location>
</feature>
<organism evidence="2 3">
    <name type="scientific">Monodon monoceros</name>
    <name type="common">Narwhal</name>
    <name type="synonym">Ceratodon monodon</name>
    <dbReference type="NCBI Taxonomy" id="40151"/>
    <lineage>
        <taxon>Eukaryota</taxon>
        <taxon>Metazoa</taxon>
        <taxon>Chordata</taxon>
        <taxon>Craniata</taxon>
        <taxon>Vertebrata</taxon>
        <taxon>Euteleostomi</taxon>
        <taxon>Mammalia</taxon>
        <taxon>Eutheria</taxon>
        <taxon>Laurasiatheria</taxon>
        <taxon>Artiodactyla</taxon>
        <taxon>Whippomorpha</taxon>
        <taxon>Cetacea</taxon>
        <taxon>Odontoceti</taxon>
        <taxon>Monodontidae</taxon>
        <taxon>Monodon</taxon>
    </lineage>
</organism>